<dbReference type="Proteomes" id="UP000054988">
    <property type="component" value="Unassembled WGS sequence"/>
</dbReference>
<feature type="region of interest" description="Disordered" evidence="1">
    <location>
        <begin position="158"/>
        <end position="178"/>
    </location>
</feature>
<dbReference type="EMBL" id="LATX01002464">
    <property type="protein sequence ID" value="KTB28760.1"/>
    <property type="molecule type" value="Genomic_DNA"/>
</dbReference>
<comment type="caution">
    <text evidence="3">The sequence shown here is derived from an EMBL/GenBank/DDBJ whole genome shotgun (WGS) entry which is preliminary data.</text>
</comment>
<keyword evidence="2" id="KW-0812">Transmembrane</keyword>
<sequence length="178" mass="19262">MSSNTYRVARFDVAVPGAILELDDGNSRVPSVPHGLKLQLPSTSRPIKIRSHRTMLISKGVGINIRPKISMVLLPTIVAIMAESGVKIERKARNTLIGLLSTCFGIAFLLILCKLTLMCRRRIRKQKLQVEEDATAMAGGSQENDGARVAGKTIEAVSSVNHNQSSGGAEEPPPYSRT</sequence>
<gene>
    <name evidence="3" type="ORF">WG66_18681</name>
</gene>
<evidence type="ECO:0000256" key="2">
    <source>
        <dbReference type="SAM" id="Phobius"/>
    </source>
</evidence>
<keyword evidence="2" id="KW-0472">Membrane</keyword>
<feature type="transmembrane region" description="Helical" evidence="2">
    <location>
        <begin position="69"/>
        <end position="88"/>
    </location>
</feature>
<evidence type="ECO:0000313" key="3">
    <source>
        <dbReference type="EMBL" id="KTB28760.1"/>
    </source>
</evidence>
<reference evidence="3 4" key="1">
    <citation type="submission" date="2015-12" db="EMBL/GenBank/DDBJ databases">
        <title>Draft genome sequence of Moniliophthora roreri, the causal agent of frosty pod rot of cacao.</title>
        <authorList>
            <person name="Aime M.C."/>
            <person name="Diaz-Valderrama J.R."/>
            <person name="Kijpornyongpan T."/>
            <person name="Phillips-Mora W."/>
        </authorList>
    </citation>
    <scope>NUCLEOTIDE SEQUENCE [LARGE SCALE GENOMIC DNA]</scope>
    <source>
        <strain evidence="3 4">MCA 2952</strain>
    </source>
</reference>
<feature type="compositionally biased region" description="Polar residues" evidence="1">
    <location>
        <begin position="158"/>
        <end position="167"/>
    </location>
</feature>
<protein>
    <submittedName>
        <fullName evidence="3">Uncharacterized protein</fullName>
    </submittedName>
</protein>
<evidence type="ECO:0000313" key="4">
    <source>
        <dbReference type="Proteomes" id="UP000054988"/>
    </source>
</evidence>
<accession>A0A0W0EXE8</accession>
<name>A0A0W0EXE8_MONRR</name>
<proteinExistence type="predicted"/>
<evidence type="ECO:0000256" key="1">
    <source>
        <dbReference type="SAM" id="MobiDB-lite"/>
    </source>
</evidence>
<organism evidence="3 4">
    <name type="scientific">Moniliophthora roreri</name>
    <name type="common">Frosty pod rot fungus</name>
    <name type="synonym">Monilia roreri</name>
    <dbReference type="NCBI Taxonomy" id="221103"/>
    <lineage>
        <taxon>Eukaryota</taxon>
        <taxon>Fungi</taxon>
        <taxon>Dikarya</taxon>
        <taxon>Basidiomycota</taxon>
        <taxon>Agaricomycotina</taxon>
        <taxon>Agaricomycetes</taxon>
        <taxon>Agaricomycetidae</taxon>
        <taxon>Agaricales</taxon>
        <taxon>Marasmiineae</taxon>
        <taxon>Marasmiaceae</taxon>
        <taxon>Moniliophthora</taxon>
    </lineage>
</organism>
<feature type="transmembrane region" description="Helical" evidence="2">
    <location>
        <begin position="94"/>
        <end position="117"/>
    </location>
</feature>
<dbReference type="AlphaFoldDB" id="A0A0W0EXE8"/>
<keyword evidence="2" id="KW-1133">Transmembrane helix</keyword>